<keyword evidence="4" id="KW-1185">Reference proteome</keyword>
<dbReference type="GO" id="GO:0006629">
    <property type="term" value="P:lipid metabolic process"/>
    <property type="evidence" value="ECO:0007669"/>
    <property type="project" value="InterPro"/>
</dbReference>
<evidence type="ECO:0000313" key="3">
    <source>
        <dbReference type="EnsemblMetazoa" id="CLYHEMP002418.1"/>
    </source>
</evidence>
<dbReference type="OrthoDB" id="5960337at2759"/>
<accession>A0A7M5WIQ9</accession>
<feature type="domain" description="Fungal lipase-type" evidence="2">
    <location>
        <begin position="90"/>
        <end position="226"/>
    </location>
</feature>
<dbReference type="Gene3D" id="3.40.50.1820">
    <property type="entry name" value="alpha/beta hydrolase"/>
    <property type="match status" value="1"/>
</dbReference>
<dbReference type="EnsemblMetazoa" id="CLYHEMT002418.1">
    <property type="protein sequence ID" value="CLYHEMP002418.1"/>
    <property type="gene ID" value="CLYHEMG002418"/>
</dbReference>
<reference evidence="3" key="1">
    <citation type="submission" date="2021-01" db="UniProtKB">
        <authorList>
            <consortium name="EnsemblMetazoa"/>
        </authorList>
    </citation>
    <scope>IDENTIFICATION</scope>
</reference>
<feature type="chain" id="PRO_5029470965" description="Fungal lipase-type domain-containing protein" evidence="1">
    <location>
        <begin position="22"/>
        <end position="316"/>
    </location>
</feature>
<dbReference type="InterPro" id="IPR002921">
    <property type="entry name" value="Fungal_lipase-type"/>
</dbReference>
<keyword evidence="1" id="KW-0732">Signal</keyword>
<protein>
    <recommendedName>
        <fullName evidence="2">Fungal lipase-type domain-containing protein</fullName>
    </recommendedName>
</protein>
<name>A0A7M5WIQ9_9CNID</name>
<dbReference type="SUPFAM" id="SSF53474">
    <property type="entry name" value="alpha/beta-Hydrolases"/>
    <property type="match status" value="1"/>
</dbReference>
<dbReference type="CDD" id="cd00519">
    <property type="entry name" value="Lipase_3"/>
    <property type="match status" value="1"/>
</dbReference>
<dbReference type="PANTHER" id="PTHR45908">
    <property type="entry name" value="PROTEIN CBG11750-RELATED"/>
    <property type="match status" value="1"/>
</dbReference>
<evidence type="ECO:0000259" key="2">
    <source>
        <dbReference type="Pfam" id="PF01764"/>
    </source>
</evidence>
<dbReference type="InterPro" id="IPR029058">
    <property type="entry name" value="AB_hydrolase_fold"/>
</dbReference>
<dbReference type="Proteomes" id="UP000594262">
    <property type="component" value="Unplaced"/>
</dbReference>
<dbReference type="Pfam" id="PF01764">
    <property type="entry name" value="Lipase_3"/>
    <property type="match status" value="1"/>
</dbReference>
<proteinExistence type="predicted"/>
<sequence>MKFGVFVNGVLILVFVSIANSCPNYSTVIRKSDVLHAVYASRQIFSNGNKAGTRISNTPYKFIHLIQRQFFNQGDSIRVGIADDGNNRIIVFRGSQGIEQILRIGSSVLRGSQQITLGSQNVEVVSFFNQALELVMKDLSPYLKNGRKRYILTGHSLGGALASLLALKTRFYYGAVWRSSKSSLITFGQPRVGNAAYADLHDQMVPKFRKLRFVYKSDPITKLPNALFAGFRHHSRGVYLGSAARFRSSQPLVQFCYPGESLSCVNRGESIIPNFNHHEIDAYLNTLKATGIQYRTAGGIKSASFEQTLIMTCQGK</sequence>
<organism evidence="3 4">
    <name type="scientific">Clytia hemisphaerica</name>
    <dbReference type="NCBI Taxonomy" id="252671"/>
    <lineage>
        <taxon>Eukaryota</taxon>
        <taxon>Metazoa</taxon>
        <taxon>Cnidaria</taxon>
        <taxon>Hydrozoa</taxon>
        <taxon>Hydroidolina</taxon>
        <taxon>Leptothecata</taxon>
        <taxon>Obeliida</taxon>
        <taxon>Clytiidae</taxon>
        <taxon>Clytia</taxon>
    </lineage>
</organism>
<feature type="signal peptide" evidence="1">
    <location>
        <begin position="1"/>
        <end position="21"/>
    </location>
</feature>
<evidence type="ECO:0000313" key="4">
    <source>
        <dbReference type="Proteomes" id="UP000594262"/>
    </source>
</evidence>
<evidence type="ECO:0000256" key="1">
    <source>
        <dbReference type="SAM" id="SignalP"/>
    </source>
</evidence>
<dbReference type="AlphaFoldDB" id="A0A7M5WIQ9"/>